<dbReference type="InterPro" id="IPR011004">
    <property type="entry name" value="Trimer_LpxA-like_sf"/>
</dbReference>
<comment type="caution">
    <text evidence="11">The sequence shown here is derived from an EMBL/GenBank/DDBJ whole genome shotgun (WGS) entry which is preliminary data.</text>
</comment>
<dbReference type="SUPFAM" id="SSF51161">
    <property type="entry name" value="Trimeric LpxA-like enzymes"/>
    <property type="match status" value="1"/>
</dbReference>
<evidence type="ECO:0000256" key="3">
    <source>
        <dbReference type="ARBA" id="ARBA00013266"/>
    </source>
</evidence>
<evidence type="ECO:0000256" key="7">
    <source>
        <dbReference type="ARBA" id="ARBA00022737"/>
    </source>
</evidence>
<dbReference type="Gene3D" id="1.10.3130.10">
    <property type="entry name" value="serine acetyltransferase, domain 1"/>
    <property type="match status" value="1"/>
</dbReference>
<comment type="catalytic activity">
    <reaction evidence="9">
        <text>L-serine + acetyl-CoA = O-acetyl-L-serine + CoA</text>
        <dbReference type="Rhea" id="RHEA:24560"/>
        <dbReference type="ChEBI" id="CHEBI:33384"/>
        <dbReference type="ChEBI" id="CHEBI:57287"/>
        <dbReference type="ChEBI" id="CHEBI:57288"/>
        <dbReference type="ChEBI" id="CHEBI:58340"/>
        <dbReference type="EC" id="2.3.1.30"/>
    </reaction>
</comment>
<dbReference type="Pfam" id="PF06426">
    <property type="entry name" value="SATase_N"/>
    <property type="match status" value="1"/>
</dbReference>
<evidence type="ECO:0000313" key="11">
    <source>
        <dbReference type="EMBL" id="OYQ35640.1"/>
    </source>
</evidence>
<evidence type="ECO:0000256" key="1">
    <source>
        <dbReference type="ARBA" id="ARBA00004876"/>
    </source>
</evidence>
<feature type="domain" description="Serine acetyltransferase N-terminal" evidence="10">
    <location>
        <begin position="18"/>
        <end position="122"/>
    </location>
</feature>
<accession>A0A255Z4R6</accession>
<evidence type="ECO:0000256" key="8">
    <source>
        <dbReference type="ARBA" id="ARBA00023315"/>
    </source>
</evidence>
<keyword evidence="12" id="KW-1185">Reference proteome</keyword>
<dbReference type="Gene3D" id="2.160.10.10">
    <property type="entry name" value="Hexapeptide repeat proteins"/>
    <property type="match status" value="1"/>
</dbReference>
<dbReference type="InterPro" id="IPR010493">
    <property type="entry name" value="Ser_AcTrfase_N"/>
</dbReference>
<dbReference type="GO" id="GO:0006535">
    <property type="term" value="P:cysteine biosynthetic process from serine"/>
    <property type="evidence" value="ECO:0007669"/>
    <property type="project" value="InterPro"/>
</dbReference>
<dbReference type="InterPro" id="IPR018357">
    <property type="entry name" value="Hexapep_transf_CS"/>
</dbReference>
<comment type="pathway">
    <text evidence="1">Amino-acid biosynthesis; L-cysteine biosynthesis; L-cysteine from L-serine: step 1/2.</text>
</comment>
<dbReference type="NCBIfam" id="TIGR01172">
    <property type="entry name" value="cysE"/>
    <property type="match status" value="1"/>
</dbReference>
<evidence type="ECO:0000256" key="5">
    <source>
        <dbReference type="ARBA" id="ARBA00022605"/>
    </source>
</evidence>
<keyword evidence="8" id="KW-0012">Acyltransferase</keyword>
<comment type="similarity">
    <text evidence="2">Belongs to the transferase hexapeptide repeat family.</text>
</comment>
<proteinExistence type="inferred from homology"/>
<dbReference type="InterPro" id="IPR005881">
    <property type="entry name" value="Ser_O-AcTrfase"/>
</dbReference>
<dbReference type="InterPro" id="IPR001451">
    <property type="entry name" value="Hexapep"/>
</dbReference>
<dbReference type="Pfam" id="PF00132">
    <property type="entry name" value="Hexapep"/>
    <property type="match status" value="1"/>
</dbReference>
<evidence type="ECO:0000259" key="10">
    <source>
        <dbReference type="SMART" id="SM00971"/>
    </source>
</evidence>
<dbReference type="PROSITE" id="PS00101">
    <property type="entry name" value="HEXAPEP_TRANSFERASES"/>
    <property type="match status" value="1"/>
</dbReference>
<evidence type="ECO:0000313" key="12">
    <source>
        <dbReference type="Proteomes" id="UP000216998"/>
    </source>
</evidence>
<dbReference type="InterPro" id="IPR045304">
    <property type="entry name" value="LbH_SAT"/>
</dbReference>
<dbReference type="GO" id="GO:0005737">
    <property type="term" value="C:cytoplasm"/>
    <property type="evidence" value="ECO:0007669"/>
    <property type="project" value="InterPro"/>
</dbReference>
<name>A0A255Z4R6_9PROT</name>
<evidence type="ECO:0000256" key="2">
    <source>
        <dbReference type="ARBA" id="ARBA00007274"/>
    </source>
</evidence>
<keyword evidence="7" id="KW-0677">Repeat</keyword>
<gene>
    <name evidence="11" type="primary">cysE</name>
    <name evidence="11" type="ORF">CHU95_07295</name>
</gene>
<evidence type="ECO:0000256" key="6">
    <source>
        <dbReference type="ARBA" id="ARBA00022679"/>
    </source>
</evidence>
<keyword evidence="6 11" id="KW-0808">Transferase</keyword>
<dbReference type="InterPro" id="IPR042122">
    <property type="entry name" value="Ser_AcTrfase_N_sf"/>
</dbReference>
<evidence type="ECO:0000256" key="4">
    <source>
        <dbReference type="ARBA" id="ARBA00018522"/>
    </source>
</evidence>
<dbReference type="NCBIfam" id="NF041874">
    <property type="entry name" value="EPS_EpsC"/>
    <property type="match status" value="1"/>
</dbReference>
<dbReference type="SMART" id="SM00971">
    <property type="entry name" value="SATase_N"/>
    <property type="match status" value="1"/>
</dbReference>
<dbReference type="EMBL" id="NOXU01000025">
    <property type="protein sequence ID" value="OYQ35640.1"/>
    <property type="molecule type" value="Genomic_DNA"/>
</dbReference>
<dbReference type="EC" id="2.3.1.30" evidence="3"/>
<dbReference type="Proteomes" id="UP000216998">
    <property type="component" value="Unassembled WGS sequence"/>
</dbReference>
<evidence type="ECO:0000256" key="9">
    <source>
        <dbReference type="ARBA" id="ARBA00049486"/>
    </source>
</evidence>
<reference evidence="11 12" key="1">
    <citation type="submission" date="2017-07" db="EMBL/GenBank/DDBJ databases">
        <title>Niveispirillum cyanobacteriorum sp. nov., isolated from cyanobacterial aggregates in a eutrophic lake.</title>
        <authorList>
            <person name="Cai H."/>
        </authorList>
    </citation>
    <scope>NUCLEOTIDE SEQUENCE [LARGE SCALE GENOMIC DNA]</scope>
    <source>
        <strain evidence="12">TH1-14</strain>
    </source>
</reference>
<dbReference type="InterPro" id="IPR053376">
    <property type="entry name" value="Serine_acetyltransferase"/>
</dbReference>
<dbReference type="RefSeq" id="WP_094455239.1">
    <property type="nucleotide sequence ID" value="NZ_NOXU01000025.1"/>
</dbReference>
<dbReference type="CDD" id="cd03354">
    <property type="entry name" value="LbH_SAT"/>
    <property type="match status" value="1"/>
</dbReference>
<dbReference type="OrthoDB" id="9801456at2"/>
<protein>
    <recommendedName>
        <fullName evidence="4">Serine acetyltransferase</fullName>
        <ecNumber evidence="3">2.3.1.30</ecNumber>
    </recommendedName>
</protein>
<dbReference type="AlphaFoldDB" id="A0A255Z4R6"/>
<sequence>MSARVAPVSQTLANLDPIWAALRNEAAQAVADEPLLAALFYGAILNQPSLEMAIIHRIATRLAHQDVQGELLVQAFTDALNAEPEMGQDFRADVAAVLDRDPACHRHIEPVLYFKGFQALETHRMAHRLWHLGRRDMALYLQSRSSVVFGVDIHPNARFGRGVMIDHATGVVVGETAVVGDNVSMLHGVNLGGNGKDDGDRHPKIGSGVLLGANAKVLGNIHVGDCARVAAGSVVLRDVPRATTVAGVPAKIVGEAGCSNPARVMDHVFADYRDQGADI</sequence>
<dbReference type="FunFam" id="2.160.10.10:FF:000002">
    <property type="entry name" value="Serine acetyltransferase"/>
    <property type="match status" value="1"/>
</dbReference>
<dbReference type="PANTHER" id="PTHR42811">
    <property type="entry name" value="SERINE ACETYLTRANSFERASE"/>
    <property type="match status" value="1"/>
</dbReference>
<keyword evidence="5" id="KW-0028">Amino-acid biosynthesis</keyword>
<dbReference type="UniPathway" id="UPA00136">
    <property type="reaction ID" value="UER00199"/>
</dbReference>
<organism evidence="11 12">
    <name type="scientific">Niveispirillum lacus</name>
    <dbReference type="NCBI Taxonomy" id="1981099"/>
    <lineage>
        <taxon>Bacteria</taxon>
        <taxon>Pseudomonadati</taxon>
        <taxon>Pseudomonadota</taxon>
        <taxon>Alphaproteobacteria</taxon>
        <taxon>Rhodospirillales</taxon>
        <taxon>Azospirillaceae</taxon>
        <taxon>Niveispirillum</taxon>
    </lineage>
</organism>
<dbReference type="GO" id="GO:0009001">
    <property type="term" value="F:serine O-acetyltransferase activity"/>
    <property type="evidence" value="ECO:0007669"/>
    <property type="project" value="UniProtKB-EC"/>
</dbReference>